<name>A0A6C0DM20_9ZZZZ</name>
<accession>A0A6C0DM20</accession>
<dbReference type="EMBL" id="MN739633">
    <property type="protein sequence ID" value="QHT17314.1"/>
    <property type="molecule type" value="Genomic_DNA"/>
</dbReference>
<protein>
    <submittedName>
        <fullName evidence="1">Uncharacterized protein</fullName>
    </submittedName>
</protein>
<evidence type="ECO:0000313" key="1">
    <source>
        <dbReference type="EMBL" id="QHT17314.1"/>
    </source>
</evidence>
<dbReference type="AlphaFoldDB" id="A0A6C0DM20"/>
<sequence length="307" mass="37330">MKTMKTIMNNENDMDHFCFTRYLYTKVEVKQSLMLSLLDHNYDESLFWAYEMYFSGFENETFEYLYILYEDLYEVKNTGLKKYIKNVFNNWEQLKQDWLLGSIVMTLCYRNYSLENFVCKFFKVKCEQKPTYHNNRNFIINLKESDIEKYKTRICEPNKAYKLLSEVCRYPIRKNIVKLFETFIPSNVKELYWYHWLYYAAKSPVWQSRINQYNGKINHENLSVDFHDECEEKMAEFYSLWGYEPDEQPLEVQNNNLGVFDDTYMDNQMGIKEFCDTYGVNIIMKKIMKKKTKEIEVLENTFVPRNS</sequence>
<reference evidence="1" key="1">
    <citation type="journal article" date="2020" name="Nature">
        <title>Giant virus diversity and host interactions through global metagenomics.</title>
        <authorList>
            <person name="Schulz F."/>
            <person name="Roux S."/>
            <person name="Paez-Espino D."/>
            <person name="Jungbluth S."/>
            <person name="Walsh D.A."/>
            <person name="Denef V.J."/>
            <person name="McMahon K.D."/>
            <person name="Konstantinidis K.T."/>
            <person name="Eloe-Fadrosh E.A."/>
            <person name="Kyrpides N.C."/>
            <person name="Woyke T."/>
        </authorList>
    </citation>
    <scope>NUCLEOTIDE SEQUENCE</scope>
    <source>
        <strain evidence="1">GVMAG-M-3300023174-24</strain>
    </source>
</reference>
<proteinExistence type="predicted"/>
<organism evidence="1">
    <name type="scientific">viral metagenome</name>
    <dbReference type="NCBI Taxonomy" id="1070528"/>
    <lineage>
        <taxon>unclassified sequences</taxon>
        <taxon>metagenomes</taxon>
        <taxon>organismal metagenomes</taxon>
    </lineage>
</organism>